<accession>A0ABN9U043</accession>
<protein>
    <recommendedName>
        <fullName evidence="6">Rab-GAP TBC domain-containing protein</fullName>
    </recommendedName>
</protein>
<keyword evidence="5" id="KW-1185">Reference proteome</keyword>
<dbReference type="Proteomes" id="UP001189429">
    <property type="component" value="Unassembled WGS sequence"/>
</dbReference>
<feature type="coiled-coil region" evidence="1">
    <location>
        <begin position="166"/>
        <end position="200"/>
    </location>
</feature>
<evidence type="ECO:0000313" key="5">
    <source>
        <dbReference type="Proteomes" id="UP001189429"/>
    </source>
</evidence>
<feature type="non-terminal residue" evidence="4">
    <location>
        <position position="1"/>
    </location>
</feature>
<keyword evidence="3" id="KW-0732">Signal</keyword>
<proteinExistence type="predicted"/>
<feature type="chain" id="PRO_5046374624" description="Rab-GAP TBC domain-containing protein" evidence="3">
    <location>
        <begin position="21"/>
        <end position="843"/>
    </location>
</feature>
<reference evidence="4" key="1">
    <citation type="submission" date="2023-10" db="EMBL/GenBank/DDBJ databases">
        <authorList>
            <person name="Chen Y."/>
            <person name="Shah S."/>
            <person name="Dougan E. K."/>
            <person name="Thang M."/>
            <person name="Chan C."/>
        </authorList>
    </citation>
    <scope>NUCLEOTIDE SEQUENCE [LARGE SCALE GENOMIC DNA]</scope>
</reference>
<feature type="region of interest" description="Disordered" evidence="2">
    <location>
        <begin position="540"/>
        <end position="563"/>
    </location>
</feature>
<comment type="caution">
    <text evidence="4">The sequence shown here is derived from an EMBL/GenBank/DDBJ whole genome shotgun (WGS) entry which is preliminary data.</text>
</comment>
<evidence type="ECO:0008006" key="6">
    <source>
        <dbReference type="Google" id="ProtNLM"/>
    </source>
</evidence>
<evidence type="ECO:0000256" key="2">
    <source>
        <dbReference type="SAM" id="MobiDB-lite"/>
    </source>
</evidence>
<feature type="compositionally biased region" description="Low complexity" evidence="2">
    <location>
        <begin position="551"/>
        <end position="563"/>
    </location>
</feature>
<gene>
    <name evidence="4" type="ORF">PCOR1329_LOCUS43998</name>
</gene>
<name>A0ABN9U043_9DINO</name>
<keyword evidence="1" id="KW-0175">Coiled coil</keyword>
<sequence>ETGLPWSGFALRQLLHVLVGVDISILDEATRKEMEYLAEAVLQRAPLTASSGGNRAHGAVDLGVALLRKCCGLGHGIMRRSGRVQSLEARCSSQVVLLVSEFCESAGTCAGGGEDAVDGAEGGQFTVQLSIKLQDLNAAVEERQALKTTLAARKDKAVADEEFIEAQKLKEAMKRNASELSGLEQERDRLQKERDGVCLRVLAILNALLRWTSSDLRRDPALHGALDQILVPMMGLPALSEEVELAAITAICLFSERDGALATRHWGLMLELLRGLRQGADARAQPVTQHTRARAGIAARALADARRRPPSPSESGYMDRDEVMSAGCALAAVPFAARQVTVEPLCGWLLNLGHLFFEEHLREPVLEVQWALGWMLVEVFTRPNLGMEAMQAMAQDFTDVLVSMSMQWKLAFLQYLNTCRGTGALNFLNAFSLWLCMMLVRGLGVGVSTMSFIDERMRIFVAWDAIAAVPRKTCPYGSGTPRHRYQYGVGTSRYQYGTRTEAGTDAAGAVSSSIAETLGTAPSGAAAAASKVEHKVMEVKDEPGVEKKELAAPAGPAEAGPEPGSLSARLAQFFAVLPKLPGKHGAPLLSLAAEAVAESGLWRRAALLPKEEAGARTRWERGFSWPQLFDFAHQRLPADMRLRLWRSSLQLCVAEPALSTLAEVPFALAAAAADAPAGATDVLHEAIALGADPVALAPVAKALGGAPRGGVQQALLTQAEAKAAEAQRRAALEELGIEVESWAPAHVPVPDAAPPQHRARIARGISRSGSSGELRQAASGPLKRGISAAAPEEAQGDAAPAVVEVEERINAAATPLFANKRRRKIDWAAKEALGQPTSDAVAA</sequence>
<feature type="signal peptide" evidence="3">
    <location>
        <begin position="1"/>
        <end position="20"/>
    </location>
</feature>
<feature type="region of interest" description="Disordered" evidence="2">
    <location>
        <begin position="764"/>
        <end position="784"/>
    </location>
</feature>
<organism evidence="4 5">
    <name type="scientific">Prorocentrum cordatum</name>
    <dbReference type="NCBI Taxonomy" id="2364126"/>
    <lineage>
        <taxon>Eukaryota</taxon>
        <taxon>Sar</taxon>
        <taxon>Alveolata</taxon>
        <taxon>Dinophyceae</taxon>
        <taxon>Prorocentrales</taxon>
        <taxon>Prorocentraceae</taxon>
        <taxon>Prorocentrum</taxon>
    </lineage>
</organism>
<feature type="compositionally biased region" description="Basic and acidic residues" evidence="2">
    <location>
        <begin position="540"/>
        <end position="550"/>
    </location>
</feature>
<evidence type="ECO:0000313" key="4">
    <source>
        <dbReference type="EMBL" id="CAK0852017.1"/>
    </source>
</evidence>
<evidence type="ECO:0000256" key="1">
    <source>
        <dbReference type="SAM" id="Coils"/>
    </source>
</evidence>
<dbReference type="EMBL" id="CAUYUJ010015286">
    <property type="protein sequence ID" value="CAK0852017.1"/>
    <property type="molecule type" value="Genomic_DNA"/>
</dbReference>
<evidence type="ECO:0000256" key="3">
    <source>
        <dbReference type="SAM" id="SignalP"/>
    </source>
</evidence>